<evidence type="ECO:0008006" key="3">
    <source>
        <dbReference type="Google" id="ProtNLM"/>
    </source>
</evidence>
<dbReference type="EMBL" id="JBBWWR010000009">
    <property type="protein sequence ID" value="KAK8961494.1"/>
    <property type="molecule type" value="Genomic_DNA"/>
</dbReference>
<reference evidence="1 2" key="1">
    <citation type="journal article" date="2022" name="Nat. Plants">
        <title>Genomes of leafy and leafless Platanthera orchids illuminate the evolution of mycoheterotrophy.</title>
        <authorList>
            <person name="Li M.H."/>
            <person name="Liu K.W."/>
            <person name="Li Z."/>
            <person name="Lu H.C."/>
            <person name="Ye Q.L."/>
            <person name="Zhang D."/>
            <person name="Wang J.Y."/>
            <person name="Li Y.F."/>
            <person name="Zhong Z.M."/>
            <person name="Liu X."/>
            <person name="Yu X."/>
            <person name="Liu D.K."/>
            <person name="Tu X.D."/>
            <person name="Liu B."/>
            <person name="Hao Y."/>
            <person name="Liao X.Y."/>
            <person name="Jiang Y.T."/>
            <person name="Sun W.H."/>
            <person name="Chen J."/>
            <person name="Chen Y.Q."/>
            <person name="Ai Y."/>
            <person name="Zhai J.W."/>
            <person name="Wu S.S."/>
            <person name="Zhou Z."/>
            <person name="Hsiao Y.Y."/>
            <person name="Wu W.L."/>
            <person name="Chen Y.Y."/>
            <person name="Lin Y.F."/>
            <person name="Hsu J.L."/>
            <person name="Li C.Y."/>
            <person name="Wang Z.W."/>
            <person name="Zhao X."/>
            <person name="Zhong W.Y."/>
            <person name="Ma X.K."/>
            <person name="Ma L."/>
            <person name="Huang J."/>
            <person name="Chen G.Z."/>
            <person name="Huang M.Z."/>
            <person name="Huang L."/>
            <person name="Peng D.H."/>
            <person name="Luo Y.B."/>
            <person name="Zou S.Q."/>
            <person name="Chen S.P."/>
            <person name="Lan S."/>
            <person name="Tsai W.C."/>
            <person name="Van de Peer Y."/>
            <person name="Liu Z.J."/>
        </authorList>
    </citation>
    <scope>NUCLEOTIDE SEQUENCE [LARGE SCALE GENOMIC DNA]</scope>
    <source>
        <strain evidence="1">Lor288</strain>
    </source>
</reference>
<evidence type="ECO:0000313" key="2">
    <source>
        <dbReference type="Proteomes" id="UP001412067"/>
    </source>
</evidence>
<dbReference type="Proteomes" id="UP001412067">
    <property type="component" value="Unassembled WGS sequence"/>
</dbReference>
<accession>A0ABR2MCS4</accession>
<name>A0ABR2MCS4_9ASPA</name>
<comment type="caution">
    <text evidence="1">The sequence shown here is derived from an EMBL/GenBank/DDBJ whole genome shotgun (WGS) entry which is preliminary data.</text>
</comment>
<sequence>MGRCLRVAATAVLLNLHPSRPANDEEPCSRRLFVQLLALNIRSCYNLIGSDVNYCFLVEIKSRYSLLPSSSQPTLFLARSQLAPSTWKLTI</sequence>
<organism evidence="1 2">
    <name type="scientific">Platanthera guangdongensis</name>
    <dbReference type="NCBI Taxonomy" id="2320717"/>
    <lineage>
        <taxon>Eukaryota</taxon>
        <taxon>Viridiplantae</taxon>
        <taxon>Streptophyta</taxon>
        <taxon>Embryophyta</taxon>
        <taxon>Tracheophyta</taxon>
        <taxon>Spermatophyta</taxon>
        <taxon>Magnoliopsida</taxon>
        <taxon>Liliopsida</taxon>
        <taxon>Asparagales</taxon>
        <taxon>Orchidaceae</taxon>
        <taxon>Orchidoideae</taxon>
        <taxon>Orchideae</taxon>
        <taxon>Orchidinae</taxon>
        <taxon>Platanthera</taxon>
    </lineage>
</organism>
<evidence type="ECO:0000313" key="1">
    <source>
        <dbReference type="EMBL" id="KAK8961494.1"/>
    </source>
</evidence>
<proteinExistence type="predicted"/>
<gene>
    <name evidence="1" type="ORF">KSP40_PGU007196</name>
</gene>
<protein>
    <recommendedName>
        <fullName evidence="3">Secreted protein</fullName>
    </recommendedName>
</protein>
<keyword evidence="2" id="KW-1185">Reference proteome</keyword>